<dbReference type="PROSITE" id="PS51173">
    <property type="entry name" value="CBM2"/>
    <property type="match status" value="1"/>
</dbReference>
<dbReference type="InterPro" id="IPR036116">
    <property type="entry name" value="FN3_sf"/>
</dbReference>
<keyword evidence="6" id="KW-0732">Signal</keyword>
<reference evidence="10" key="1">
    <citation type="submission" date="2017-07" db="EMBL/GenBank/DDBJ databases">
        <title>Comparative genome mining reveals phylogenetic distribution patterns of secondary metabolites in Amycolatopsis.</title>
        <authorList>
            <person name="Adamek M."/>
            <person name="Alanjary M."/>
            <person name="Sales-Ortells H."/>
            <person name="Goodfellow M."/>
            <person name="Bull A.T."/>
            <person name="Kalinowski J."/>
            <person name="Ziemert N."/>
        </authorList>
    </citation>
    <scope>NUCLEOTIDE SEQUENCE [LARGE SCALE GENOMIC DNA]</scope>
    <source>
        <strain evidence="10">H5</strain>
    </source>
</reference>
<sequence>MALALITVTATAGVGPADAAASRSPFETVNHPFPAHVTYATGVLPSASQAARDTAVERQYDSWKATYLVAGCAAGQYYVSTKGDDDAPNNGPVSESQGYGMNIVPLMAGYDVNAKAEFDGLWNLVSTHRDGQGMMQWQLDGKTCKYADSGTPDSATDGDLDIGYGLLLADKQWGGYSAAATDWLAKFYAADVAPDGHLKAEDDGDNNVTRPSDHMYDHLRAFAAYDKAHDWNKVITRTEAVDTAFSAKYSPTTGLLSDFVLGADTGGPSPAPAKYRENQPDNIVGYNSIRVPWHLGTDALLNGSTAAVELSLATKESACLKAQSGGVPTKVYPHTNLDCTPHPTDGSGHSDTQAEEAGDSIGPAAMAAGDQAWTDAIWNELATNPFGDPYYGETIKMLVYIVMAGDYWSPTGPPGGGTGPAAPAALSVTGTTNSSISLSWTEQDNTDPAVSYKVYEGSAVVATPTGTTATISGLSAGTSHTYTVTAVDAAGLESPHSGPVTGTTGGGTGGGTTVTVTKTADTGTGIYTDQAVITNNSGADVHGWNVQFDLSGRMTVTSAANAVVTSSAHHWTLTNTAADATIAAGGTLIVTFNGTYTKGKQYVAPTNVTLRTT</sequence>
<accession>A0A229SQR8</accession>
<evidence type="ECO:0000259" key="7">
    <source>
        <dbReference type="PROSITE" id="PS50853"/>
    </source>
</evidence>
<keyword evidence="2 9" id="KW-0378">Hydrolase</keyword>
<evidence type="ECO:0000313" key="10">
    <source>
        <dbReference type="Proteomes" id="UP000215199"/>
    </source>
</evidence>
<comment type="caution">
    <text evidence="9">The sequence shown here is derived from an EMBL/GenBank/DDBJ whole genome shotgun (WGS) entry which is preliminary data.</text>
</comment>
<gene>
    <name evidence="9" type="ORF">CF165_39275</name>
</gene>
<feature type="chain" id="PRO_5012104528" evidence="6">
    <location>
        <begin position="20"/>
        <end position="613"/>
    </location>
</feature>
<feature type="domain" description="Fibronectin type-III" evidence="7">
    <location>
        <begin position="422"/>
        <end position="507"/>
    </location>
</feature>
<dbReference type="SUPFAM" id="SSF49384">
    <property type="entry name" value="Carbohydrate-binding domain"/>
    <property type="match status" value="1"/>
</dbReference>
<dbReference type="GO" id="GO:0030247">
    <property type="term" value="F:polysaccharide binding"/>
    <property type="evidence" value="ECO:0007669"/>
    <property type="project" value="UniProtKB-UniRule"/>
</dbReference>
<dbReference type="Pfam" id="PF00041">
    <property type="entry name" value="fn3"/>
    <property type="match status" value="1"/>
</dbReference>
<evidence type="ECO:0000256" key="1">
    <source>
        <dbReference type="ARBA" id="ARBA00009209"/>
    </source>
</evidence>
<protein>
    <submittedName>
        <fullName evidence="9">Glycoside hydrolase</fullName>
    </submittedName>
</protein>
<dbReference type="SMART" id="SM00637">
    <property type="entry name" value="CBD_II"/>
    <property type="match status" value="1"/>
</dbReference>
<dbReference type="InterPro" id="IPR003961">
    <property type="entry name" value="FN3_dom"/>
</dbReference>
<dbReference type="Pfam" id="PF01270">
    <property type="entry name" value="Glyco_hydro_8"/>
    <property type="match status" value="1"/>
</dbReference>
<dbReference type="Gene3D" id="1.50.10.10">
    <property type="match status" value="1"/>
</dbReference>
<keyword evidence="10" id="KW-1185">Reference proteome</keyword>
<dbReference type="PRINTS" id="PR00735">
    <property type="entry name" value="GLHYDRLASE8"/>
</dbReference>
<dbReference type="SMART" id="SM00060">
    <property type="entry name" value="FN3"/>
    <property type="match status" value="1"/>
</dbReference>
<dbReference type="Gene3D" id="2.60.40.10">
    <property type="entry name" value="Immunoglobulins"/>
    <property type="match status" value="1"/>
</dbReference>
<dbReference type="InterPro" id="IPR008928">
    <property type="entry name" value="6-hairpin_glycosidase_sf"/>
</dbReference>
<dbReference type="GO" id="GO:0000272">
    <property type="term" value="P:polysaccharide catabolic process"/>
    <property type="evidence" value="ECO:0007669"/>
    <property type="project" value="UniProtKB-KW"/>
</dbReference>
<name>A0A229SQR8_9PSEU</name>
<evidence type="ECO:0000313" key="9">
    <source>
        <dbReference type="EMBL" id="OXM61114.1"/>
    </source>
</evidence>
<dbReference type="SUPFAM" id="SSF49265">
    <property type="entry name" value="Fibronectin type III"/>
    <property type="match status" value="1"/>
</dbReference>
<dbReference type="InterPro" id="IPR013783">
    <property type="entry name" value="Ig-like_fold"/>
</dbReference>
<dbReference type="InterPro" id="IPR002037">
    <property type="entry name" value="Glyco_hydro_8"/>
</dbReference>
<dbReference type="PROSITE" id="PS50853">
    <property type="entry name" value="FN3"/>
    <property type="match status" value="1"/>
</dbReference>
<dbReference type="SUPFAM" id="SSF48208">
    <property type="entry name" value="Six-hairpin glycosidases"/>
    <property type="match status" value="1"/>
</dbReference>
<dbReference type="Pfam" id="PF00553">
    <property type="entry name" value="CBM_2"/>
    <property type="match status" value="1"/>
</dbReference>
<dbReference type="Proteomes" id="UP000215199">
    <property type="component" value="Unassembled WGS sequence"/>
</dbReference>
<comment type="similarity">
    <text evidence="1">Belongs to the glycosyl hydrolase 8 (cellulase D) family.</text>
</comment>
<keyword evidence="3" id="KW-0119">Carbohydrate metabolism</keyword>
<dbReference type="Gene3D" id="2.60.40.290">
    <property type="match status" value="1"/>
</dbReference>
<proteinExistence type="inferred from homology"/>
<feature type="domain" description="CBM2" evidence="8">
    <location>
        <begin position="505"/>
        <end position="613"/>
    </location>
</feature>
<dbReference type="AlphaFoldDB" id="A0A229SQR8"/>
<keyword evidence="5" id="KW-0624">Polysaccharide degradation</keyword>
<keyword evidence="4" id="KW-0326">Glycosidase</keyword>
<dbReference type="GO" id="GO:0004553">
    <property type="term" value="F:hydrolase activity, hydrolyzing O-glycosyl compounds"/>
    <property type="evidence" value="ECO:0007669"/>
    <property type="project" value="InterPro"/>
</dbReference>
<dbReference type="OrthoDB" id="9803461at2"/>
<evidence type="ECO:0000256" key="3">
    <source>
        <dbReference type="ARBA" id="ARBA00023277"/>
    </source>
</evidence>
<evidence type="ECO:0000256" key="5">
    <source>
        <dbReference type="ARBA" id="ARBA00023326"/>
    </source>
</evidence>
<dbReference type="InterPro" id="IPR012291">
    <property type="entry name" value="CBM2_carb-bd_dom_sf"/>
</dbReference>
<evidence type="ECO:0000256" key="2">
    <source>
        <dbReference type="ARBA" id="ARBA00022801"/>
    </source>
</evidence>
<dbReference type="InterPro" id="IPR012341">
    <property type="entry name" value="6hp_glycosidase-like_sf"/>
</dbReference>
<evidence type="ECO:0000256" key="6">
    <source>
        <dbReference type="SAM" id="SignalP"/>
    </source>
</evidence>
<evidence type="ECO:0000256" key="4">
    <source>
        <dbReference type="ARBA" id="ARBA00023295"/>
    </source>
</evidence>
<feature type="signal peptide" evidence="6">
    <location>
        <begin position="1"/>
        <end position="19"/>
    </location>
</feature>
<dbReference type="InterPro" id="IPR008965">
    <property type="entry name" value="CBM2/CBM3_carb-bd_dom_sf"/>
</dbReference>
<evidence type="ECO:0000259" key="8">
    <source>
        <dbReference type="PROSITE" id="PS51173"/>
    </source>
</evidence>
<dbReference type="InterPro" id="IPR001919">
    <property type="entry name" value="CBD2"/>
</dbReference>
<organism evidence="9 10">
    <name type="scientific">Amycolatopsis vastitatis</name>
    <dbReference type="NCBI Taxonomy" id="1905142"/>
    <lineage>
        <taxon>Bacteria</taxon>
        <taxon>Bacillati</taxon>
        <taxon>Actinomycetota</taxon>
        <taxon>Actinomycetes</taxon>
        <taxon>Pseudonocardiales</taxon>
        <taxon>Pseudonocardiaceae</taxon>
        <taxon>Amycolatopsis</taxon>
    </lineage>
</organism>
<dbReference type="CDD" id="cd00063">
    <property type="entry name" value="FN3"/>
    <property type="match status" value="1"/>
</dbReference>
<dbReference type="EMBL" id="NMUL01000049">
    <property type="protein sequence ID" value="OXM61114.1"/>
    <property type="molecule type" value="Genomic_DNA"/>
</dbReference>